<dbReference type="InterPro" id="IPR035979">
    <property type="entry name" value="RBD_domain_sf"/>
</dbReference>
<dbReference type="Proteomes" id="UP001285441">
    <property type="component" value="Unassembled WGS sequence"/>
</dbReference>
<dbReference type="InterPro" id="IPR012677">
    <property type="entry name" value="Nucleotide-bd_a/b_plait_sf"/>
</dbReference>
<gene>
    <name evidence="4" type="ORF">B0H63DRAFT_515810</name>
</gene>
<feature type="region of interest" description="Disordered" evidence="2">
    <location>
        <begin position="233"/>
        <end position="299"/>
    </location>
</feature>
<dbReference type="GO" id="GO:0003723">
    <property type="term" value="F:RNA binding"/>
    <property type="evidence" value="ECO:0007669"/>
    <property type="project" value="UniProtKB-UniRule"/>
</dbReference>
<protein>
    <recommendedName>
        <fullName evidence="3">RRM domain-containing protein</fullName>
    </recommendedName>
</protein>
<evidence type="ECO:0000256" key="1">
    <source>
        <dbReference type="PROSITE-ProRule" id="PRU00176"/>
    </source>
</evidence>
<name>A0AAE0N221_9PEZI</name>
<sequence length="299" mass="31783">MDINAALARVPPSASSAGSEAPAASTKNPNTSRTSVVGSYPAYLRRYPLWASCALPSRSSNSYLEDQGGAGFTASQYGYGVSAAYGSYSSGASYGATTPYGYTDYMPSDPGKAVGYQGDNQYLVTEKRKVYIGNIDFDSVSDIKLRSRIADYVSTDVEKQIEQIYIPPAKNGKPRGYAMISFKDVGAAQATVEALRNCTVDKRVLTVYFATEGVPTTNTSASLVQFIEQRRIDRSAQKAQEKSARRKQRAAAAAMAKSTSQPPPPPPPPPPPTPAPAKPAIAFGSWASKKPGSGSPRNP</sequence>
<evidence type="ECO:0000256" key="2">
    <source>
        <dbReference type="SAM" id="MobiDB-lite"/>
    </source>
</evidence>
<feature type="compositionally biased region" description="Polar residues" evidence="2">
    <location>
        <begin position="26"/>
        <end position="35"/>
    </location>
</feature>
<accession>A0AAE0N221</accession>
<feature type="compositionally biased region" description="Pro residues" evidence="2">
    <location>
        <begin position="261"/>
        <end position="277"/>
    </location>
</feature>
<organism evidence="4 5">
    <name type="scientific">Podospora didyma</name>
    <dbReference type="NCBI Taxonomy" id="330526"/>
    <lineage>
        <taxon>Eukaryota</taxon>
        <taxon>Fungi</taxon>
        <taxon>Dikarya</taxon>
        <taxon>Ascomycota</taxon>
        <taxon>Pezizomycotina</taxon>
        <taxon>Sordariomycetes</taxon>
        <taxon>Sordariomycetidae</taxon>
        <taxon>Sordariales</taxon>
        <taxon>Podosporaceae</taxon>
        <taxon>Podospora</taxon>
    </lineage>
</organism>
<evidence type="ECO:0000313" key="4">
    <source>
        <dbReference type="EMBL" id="KAK3366569.1"/>
    </source>
</evidence>
<evidence type="ECO:0000313" key="5">
    <source>
        <dbReference type="Proteomes" id="UP001285441"/>
    </source>
</evidence>
<keyword evidence="1" id="KW-0694">RNA-binding</keyword>
<dbReference type="InterPro" id="IPR000504">
    <property type="entry name" value="RRM_dom"/>
</dbReference>
<dbReference type="EMBL" id="JAULSW010000012">
    <property type="protein sequence ID" value="KAK3366569.1"/>
    <property type="molecule type" value="Genomic_DNA"/>
</dbReference>
<dbReference type="Gene3D" id="3.30.70.330">
    <property type="match status" value="1"/>
</dbReference>
<evidence type="ECO:0000259" key="3">
    <source>
        <dbReference type="PROSITE" id="PS50102"/>
    </source>
</evidence>
<dbReference type="CDD" id="cd00590">
    <property type="entry name" value="RRM_SF"/>
    <property type="match status" value="1"/>
</dbReference>
<keyword evidence="5" id="KW-1185">Reference proteome</keyword>
<feature type="compositionally biased region" description="Low complexity" evidence="2">
    <location>
        <begin position="250"/>
        <end position="260"/>
    </location>
</feature>
<feature type="region of interest" description="Disordered" evidence="2">
    <location>
        <begin position="1"/>
        <end position="35"/>
    </location>
</feature>
<comment type="caution">
    <text evidence="4">The sequence shown here is derived from an EMBL/GenBank/DDBJ whole genome shotgun (WGS) entry which is preliminary data.</text>
</comment>
<feature type="compositionally biased region" description="Low complexity" evidence="2">
    <location>
        <begin position="11"/>
        <end position="25"/>
    </location>
</feature>
<reference evidence="4" key="2">
    <citation type="submission" date="2023-06" db="EMBL/GenBank/DDBJ databases">
        <authorList>
            <consortium name="Lawrence Berkeley National Laboratory"/>
            <person name="Haridas S."/>
            <person name="Hensen N."/>
            <person name="Bonometti L."/>
            <person name="Westerberg I."/>
            <person name="Brannstrom I.O."/>
            <person name="Guillou S."/>
            <person name="Cros-Aarteil S."/>
            <person name="Calhoun S."/>
            <person name="Kuo A."/>
            <person name="Mondo S."/>
            <person name="Pangilinan J."/>
            <person name="Riley R."/>
            <person name="LaButti K."/>
            <person name="Andreopoulos B."/>
            <person name="Lipzen A."/>
            <person name="Chen C."/>
            <person name="Yanf M."/>
            <person name="Daum C."/>
            <person name="Ng V."/>
            <person name="Clum A."/>
            <person name="Steindorff A."/>
            <person name="Ohm R."/>
            <person name="Martin F."/>
            <person name="Silar P."/>
            <person name="Natvig D."/>
            <person name="Lalanne C."/>
            <person name="Gautier V."/>
            <person name="Ament-velasquez S.L."/>
            <person name="Kruys A."/>
            <person name="Hutchinson M.I."/>
            <person name="Powell A.J."/>
            <person name="Barry K."/>
            <person name="Miller A.N."/>
            <person name="Grigoriev I.V."/>
            <person name="Debuchy R."/>
            <person name="Gladieux P."/>
            <person name="Thoren M.H."/>
            <person name="Johannesson H."/>
        </authorList>
    </citation>
    <scope>NUCLEOTIDE SEQUENCE</scope>
    <source>
        <strain evidence="4">CBS 232.78</strain>
    </source>
</reference>
<reference evidence="4" key="1">
    <citation type="journal article" date="2023" name="Mol. Phylogenet. Evol.">
        <title>Genome-scale phylogeny and comparative genomics of the fungal order Sordariales.</title>
        <authorList>
            <person name="Hensen N."/>
            <person name="Bonometti L."/>
            <person name="Westerberg I."/>
            <person name="Brannstrom I.O."/>
            <person name="Guillou S."/>
            <person name="Cros-Aarteil S."/>
            <person name="Calhoun S."/>
            <person name="Haridas S."/>
            <person name="Kuo A."/>
            <person name="Mondo S."/>
            <person name="Pangilinan J."/>
            <person name="Riley R."/>
            <person name="LaButti K."/>
            <person name="Andreopoulos B."/>
            <person name="Lipzen A."/>
            <person name="Chen C."/>
            <person name="Yan M."/>
            <person name="Daum C."/>
            <person name="Ng V."/>
            <person name="Clum A."/>
            <person name="Steindorff A."/>
            <person name="Ohm R.A."/>
            <person name="Martin F."/>
            <person name="Silar P."/>
            <person name="Natvig D.O."/>
            <person name="Lalanne C."/>
            <person name="Gautier V."/>
            <person name="Ament-Velasquez S.L."/>
            <person name="Kruys A."/>
            <person name="Hutchinson M.I."/>
            <person name="Powell A.J."/>
            <person name="Barry K."/>
            <person name="Miller A.N."/>
            <person name="Grigoriev I.V."/>
            <person name="Debuchy R."/>
            <person name="Gladieux P."/>
            <person name="Hiltunen Thoren M."/>
            <person name="Johannesson H."/>
        </authorList>
    </citation>
    <scope>NUCLEOTIDE SEQUENCE</scope>
    <source>
        <strain evidence="4">CBS 232.78</strain>
    </source>
</reference>
<dbReference type="SMART" id="SM00360">
    <property type="entry name" value="RRM"/>
    <property type="match status" value="1"/>
</dbReference>
<proteinExistence type="predicted"/>
<dbReference type="SUPFAM" id="SSF54928">
    <property type="entry name" value="RNA-binding domain, RBD"/>
    <property type="match status" value="1"/>
</dbReference>
<feature type="domain" description="RRM" evidence="3">
    <location>
        <begin position="128"/>
        <end position="212"/>
    </location>
</feature>
<dbReference type="PROSITE" id="PS50102">
    <property type="entry name" value="RRM"/>
    <property type="match status" value="1"/>
</dbReference>
<dbReference type="AlphaFoldDB" id="A0AAE0N221"/>
<feature type="compositionally biased region" description="Basic and acidic residues" evidence="2">
    <location>
        <begin position="233"/>
        <end position="243"/>
    </location>
</feature>